<name>A0A6A5ZCC5_9PLEO</name>
<gene>
    <name evidence="2" type="ORF">BDV96DRAFT_42259</name>
</gene>
<proteinExistence type="predicted"/>
<feature type="region of interest" description="Disordered" evidence="1">
    <location>
        <begin position="1"/>
        <end position="21"/>
    </location>
</feature>
<evidence type="ECO:0000313" key="2">
    <source>
        <dbReference type="EMBL" id="KAF2116091.1"/>
    </source>
</evidence>
<reference evidence="2" key="1">
    <citation type="journal article" date="2020" name="Stud. Mycol.">
        <title>101 Dothideomycetes genomes: a test case for predicting lifestyles and emergence of pathogens.</title>
        <authorList>
            <person name="Haridas S."/>
            <person name="Albert R."/>
            <person name="Binder M."/>
            <person name="Bloem J."/>
            <person name="Labutti K."/>
            <person name="Salamov A."/>
            <person name="Andreopoulos B."/>
            <person name="Baker S."/>
            <person name="Barry K."/>
            <person name="Bills G."/>
            <person name="Bluhm B."/>
            <person name="Cannon C."/>
            <person name="Castanera R."/>
            <person name="Culley D."/>
            <person name="Daum C."/>
            <person name="Ezra D."/>
            <person name="Gonzalez J."/>
            <person name="Henrissat B."/>
            <person name="Kuo A."/>
            <person name="Liang C."/>
            <person name="Lipzen A."/>
            <person name="Lutzoni F."/>
            <person name="Magnuson J."/>
            <person name="Mondo S."/>
            <person name="Nolan M."/>
            <person name="Ohm R."/>
            <person name="Pangilinan J."/>
            <person name="Park H.-J."/>
            <person name="Ramirez L."/>
            <person name="Alfaro M."/>
            <person name="Sun H."/>
            <person name="Tritt A."/>
            <person name="Yoshinaga Y."/>
            <person name="Zwiers L.-H."/>
            <person name="Turgeon B."/>
            <person name="Goodwin S."/>
            <person name="Spatafora J."/>
            <person name="Crous P."/>
            <person name="Grigoriev I."/>
        </authorList>
    </citation>
    <scope>NUCLEOTIDE SEQUENCE</scope>
    <source>
        <strain evidence="2">CBS 627.86</strain>
    </source>
</reference>
<dbReference type="EMBL" id="ML977321">
    <property type="protein sequence ID" value="KAF2116091.1"/>
    <property type="molecule type" value="Genomic_DNA"/>
</dbReference>
<organism evidence="2 3">
    <name type="scientific">Lophiotrema nucula</name>
    <dbReference type="NCBI Taxonomy" id="690887"/>
    <lineage>
        <taxon>Eukaryota</taxon>
        <taxon>Fungi</taxon>
        <taxon>Dikarya</taxon>
        <taxon>Ascomycota</taxon>
        <taxon>Pezizomycotina</taxon>
        <taxon>Dothideomycetes</taxon>
        <taxon>Pleosporomycetidae</taxon>
        <taxon>Pleosporales</taxon>
        <taxon>Lophiotremataceae</taxon>
        <taxon>Lophiotrema</taxon>
    </lineage>
</organism>
<evidence type="ECO:0000256" key="1">
    <source>
        <dbReference type="SAM" id="MobiDB-lite"/>
    </source>
</evidence>
<accession>A0A6A5ZCC5</accession>
<feature type="compositionally biased region" description="Basic and acidic residues" evidence="1">
    <location>
        <begin position="1"/>
        <end position="13"/>
    </location>
</feature>
<dbReference type="AlphaFoldDB" id="A0A6A5ZCC5"/>
<evidence type="ECO:0000313" key="3">
    <source>
        <dbReference type="Proteomes" id="UP000799770"/>
    </source>
</evidence>
<sequence length="288" mass="32540">MYTRVPKAERSKTGDNNVSPNLFADVVDQRPKIHIPLPCPKASRTTWKAKQTEVHRTTNMPSKPQTEDFVFDTSIACNFLALMSFSYLPSTSATNSLLRQACLEIEAFDVVVFKDCFQRQFCERLYHIVDKRIQGQIRRFSALCVLITPHSALVSANPEPGRQSATLWRHFSKLVVDVIHGVFPILARFVAIRPRCHFLRCASLNEIRNFSLNKNLVPGIPVLLDPCFSLALPAAAVVFPVLPSCICPPIDVRVAHVQPILRLPGRLSHRTGCWYNARERIDQTDQPL</sequence>
<keyword evidence="3" id="KW-1185">Reference proteome</keyword>
<protein>
    <submittedName>
        <fullName evidence="2">Uncharacterized protein</fullName>
    </submittedName>
</protein>
<dbReference type="Proteomes" id="UP000799770">
    <property type="component" value="Unassembled WGS sequence"/>
</dbReference>